<dbReference type="Gene3D" id="3.30.70.1990">
    <property type="match status" value="1"/>
</dbReference>
<feature type="domain" description="Amine oxidase" evidence="1">
    <location>
        <begin position="23"/>
        <end position="364"/>
    </location>
</feature>
<evidence type="ECO:0000259" key="1">
    <source>
        <dbReference type="Pfam" id="PF01593"/>
    </source>
</evidence>
<evidence type="ECO:0000313" key="2">
    <source>
        <dbReference type="EMBL" id="QLF68974.1"/>
    </source>
</evidence>
<evidence type="ECO:0000313" key="3">
    <source>
        <dbReference type="Proteomes" id="UP000308530"/>
    </source>
</evidence>
<dbReference type="PANTHER" id="PTHR42923:SF17">
    <property type="entry name" value="AMINE OXIDASE DOMAIN-CONTAINING PROTEIN"/>
    <property type="match status" value="1"/>
</dbReference>
<dbReference type="Pfam" id="PF01593">
    <property type="entry name" value="Amino_oxidase"/>
    <property type="match status" value="1"/>
</dbReference>
<dbReference type="RefSeq" id="WP_138285889.1">
    <property type="nucleotide sequence ID" value="NZ_CP058350.1"/>
</dbReference>
<dbReference type="InterPro" id="IPR050464">
    <property type="entry name" value="Zeta_carotene_desat/Oxidored"/>
</dbReference>
<proteinExistence type="predicted"/>
<keyword evidence="3" id="KW-1185">Reference proteome</keyword>
<dbReference type="InterPro" id="IPR036188">
    <property type="entry name" value="FAD/NAD-bd_sf"/>
</dbReference>
<protein>
    <submittedName>
        <fullName evidence="2">NAD(P)/FAD-dependent oxidoreductase</fullName>
    </submittedName>
</protein>
<dbReference type="Gene3D" id="3.50.50.60">
    <property type="entry name" value="FAD/NAD(P)-binding domain"/>
    <property type="match status" value="1"/>
</dbReference>
<dbReference type="InterPro" id="IPR002937">
    <property type="entry name" value="Amino_oxidase"/>
</dbReference>
<name>A0ABX6QK91_9HYPH</name>
<dbReference type="PANTHER" id="PTHR42923">
    <property type="entry name" value="PROTOPORPHYRINOGEN OXIDASE"/>
    <property type="match status" value="1"/>
</dbReference>
<dbReference type="Gene3D" id="1.10.405.20">
    <property type="match status" value="1"/>
</dbReference>
<dbReference type="EMBL" id="CP058350">
    <property type="protein sequence ID" value="QLF68974.1"/>
    <property type="molecule type" value="Genomic_DNA"/>
</dbReference>
<sequence length="452" mass="50408">MDTGLIGAAFGGKRRIAVVGSGISGLSAAWLLSRSHDVVLYETEGRPGGHSHTVVAHTAGRHIPVDTGFIVYNDRNYPNLVALFDHLKVPNLPSNMSFAASLERGRFEYSGSGLKGLLGQRSNLFRPRFWKMVSDILRFYKEAPALLEKPELETVSLGDYLATAGYAESFVEDHLLPMGAAIWSTTAHEMRLYPLHAFIRFFGNHGLLSLKDRPQWRTVEGGSREYVKRILADFAGEVRLSTPVRTIRRLPTGVEVVDAAGHSDRFDDVVLATHANQSLDMMEDADEAERAILGSFQYTPNEVILHCDEELMPKRRAVWSSWNYLSERRDDGSSNLCVTYWMNKLQSLDPNAPLFVTLNPCRPIDPSKIIQTFNYEHPLFDAAAITAQKKLWQLQGRRRTWFCGAYFGSGFHEDGLQSGLAVAEALGGVRRPWTVANESGRIVLGEQLEAAE</sequence>
<gene>
    <name evidence="2" type="ORF">FE840_005140</name>
</gene>
<dbReference type="Proteomes" id="UP000308530">
    <property type="component" value="Chromosome"/>
</dbReference>
<organism evidence="2 3">
    <name type="scientific">Peteryoungia desertarenae</name>
    <dbReference type="NCBI Taxonomy" id="1813451"/>
    <lineage>
        <taxon>Bacteria</taxon>
        <taxon>Pseudomonadati</taxon>
        <taxon>Pseudomonadota</taxon>
        <taxon>Alphaproteobacteria</taxon>
        <taxon>Hyphomicrobiales</taxon>
        <taxon>Rhizobiaceae</taxon>
        <taxon>Peteryoungia</taxon>
    </lineage>
</organism>
<accession>A0ABX6QK91</accession>
<reference evidence="2 3" key="1">
    <citation type="submission" date="2020-06" db="EMBL/GenBank/DDBJ databases">
        <title>Genome sequence of Rhizobium sp strain ADMK78.</title>
        <authorList>
            <person name="Rahi P."/>
        </authorList>
    </citation>
    <scope>NUCLEOTIDE SEQUENCE [LARGE SCALE GENOMIC DNA]</scope>
    <source>
        <strain evidence="2 3">ADMK78</strain>
    </source>
</reference>
<dbReference type="SUPFAM" id="SSF51905">
    <property type="entry name" value="FAD/NAD(P)-binding domain"/>
    <property type="match status" value="1"/>
</dbReference>